<organism evidence="2 3">
    <name type="scientific">Cephalotrichum gorgonifer</name>
    <dbReference type="NCBI Taxonomy" id="2041049"/>
    <lineage>
        <taxon>Eukaryota</taxon>
        <taxon>Fungi</taxon>
        <taxon>Dikarya</taxon>
        <taxon>Ascomycota</taxon>
        <taxon>Pezizomycotina</taxon>
        <taxon>Sordariomycetes</taxon>
        <taxon>Hypocreomycetidae</taxon>
        <taxon>Microascales</taxon>
        <taxon>Microascaceae</taxon>
        <taxon>Cephalotrichum</taxon>
    </lineage>
</organism>
<accession>A0AAE8MXD1</accession>
<name>A0AAE8MXD1_9PEZI</name>
<evidence type="ECO:0000313" key="3">
    <source>
        <dbReference type="Proteomes" id="UP001187682"/>
    </source>
</evidence>
<feature type="region of interest" description="Disordered" evidence="1">
    <location>
        <begin position="36"/>
        <end position="62"/>
    </location>
</feature>
<protein>
    <submittedName>
        <fullName evidence="2">Uncharacterized protein</fullName>
    </submittedName>
</protein>
<keyword evidence="3" id="KW-1185">Reference proteome</keyword>
<dbReference type="EMBL" id="ONZQ02000006">
    <property type="protein sequence ID" value="SPO02456.1"/>
    <property type="molecule type" value="Genomic_DNA"/>
</dbReference>
<evidence type="ECO:0000313" key="2">
    <source>
        <dbReference type="EMBL" id="SPO02456.1"/>
    </source>
</evidence>
<proteinExistence type="predicted"/>
<comment type="caution">
    <text evidence="2">The sequence shown here is derived from an EMBL/GenBank/DDBJ whole genome shotgun (WGS) entry which is preliminary data.</text>
</comment>
<evidence type="ECO:0000256" key="1">
    <source>
        <dbReference type="SAM" id="MobiDB-lite"/>
    </source>
</evidence>
<dbReference type="Proteomes" id="UP001187682">
    <property type="component" value="Unassembled WGS sequence"/>
</dbReference>
<sequence>MEGGGIFGPAQNGPWNQLDGAIVDYLTMDRNESICDWPSDDGCDPGSPDLSSSEDEESQLATLASRSRLRPAGSALAFVPYANWDPERSYDTELTIRWNIE</sequence>
<gene>
    <name evidence="2" type="ORF">DNG_05129</name>
</gene>
<reference evidence="2" key="1">
    <citation type="submission" date="2018-03" db="EMBL/GenBank/DDBJ databases">
        <authorList>
            <person name="Guldener U."/>
        </authorList>
    </citation>
    <scope>NUCLEOTIDE SEQUENCE</scope>
</reference>
<dbReference type="AlphaFoldDB" id="A0AAE8MXD1"/>